<feature type="compositionally biased region" description="Basic residues" evidence="1">
    <location>
        <begin position="74"/>
        <end position="85"/>
    </location>
</feature>
<dbReference type="EMBL" id="BGZK01001502">
    <property type="protein sequence ID" value="GBP81237.1"/>
    <property type="molecule type" value="Genomic_DNA"/>
</dbReference>
<reference evidence="2 3" key="1">
    <citation type="journal article" date="2019" name="Commun. Biol.">
        <title>The bagworm genome reveals a unique fibroin gene that provides high tensile strength.</title>
        <authorList>
            <person name="Kono N."/>
            <person name="Nakamura H."/>
            <person name="Ohtoshi R."/>
            <person name="Tomita M."/>
            <person name="Numata K."/>
            <person name="Arakawa K."/>
        </authorList>
    </citation>
    <scope>NUCLEOTIDE SEQUENCE [LARGE SCALE GENOMIC DNA]</scope>
</reference>
<accession>A0A4C1Z3N6</accession>
<protein>
    <submittedName>
        <fullName evidence="2">Uncharacterized protein</fullName>
    </submittedName>
</protein>
<feature type="region of interest" description="Disordered" evidence="1">
    <location>
        <begin position="42"/>
        <end position="110"/>
    </location>
</feature>
<evidence type="ECO:0000313" key="3">
    <source>
        <dbReference type="Proteomes" id="UP000299102"/>
    </source>
</evidence>
<name>A0A4C1Z3N6_EUMVA</name>
<sequence>MRSNLVECKHSPCPRDRTGDSYASSLRRVFFFTFSASAREATPSVERMTRTESAGGAACARRQSPGDAAPVRVRPFRTYRRRSKTARSLFLTRDERAGGKAGEGSEAGDEEEEVIVVASCDAVIHVDVFVFDTDGLKQGSRSNAPGSSGLRFGYAPTVKDKPRDINTRRDRMSPVLAELGV</sequence>
<gene>
    <name evidence="2" type="ORF">EVAR_61443_1</name>
</gene>
<dbReference type="Proteomes" id="UP000299102">
    <property type="component" value="Unassembled WGS sequence"/>
</dbReference>
<feature type="compositionally biased region" description="Basic and acidic residues" evidence="1">
    <location>
        <begin position="158"/>
        <end position="172"/>
    </location>
</feature>
<evidence type="ECO:0000313" key="2">
    <source>
        <dbReference type="EMBL" id="GBP81237.1"/>
    </source>
</evidence>
<comment type="caution">
    <text evidence="2">The sequence shown here is derived from an EMBL/GenBank/DDBJ whole genome shotgun (WGS) entry which is preliminary data.</text>
</comment>
<keyword evidence="3" id="KW-1185">Reference proteome</keyword>
<feature type="region of interest" description="Disordered" evidence="1">
    <location>
        <begin position="137"/>
        <end position="173"/>
    </location>
</feature>
<organism evidence="2 3">
    <name type="scientific">Eumeta variegata</name>
    <name type="common">Bagworm moth</name>
    <name type="synonym">Eumeta japonica</name>
    <dbReference type="NCBI Taxonomy" id="151549"/>
    <lineage>
        <taxon>Eukaryota</taxon>
        <taxon>Metazoa</taxon>
        <taxon>Ecdysozoa</taxon>
        <taxon>Arthropoda</taxon>
        <taxon>Hexapoda</taxon>
        <taxon>Insecta</taxon>
        <taxon>Pterygota</taxon>
        <taxon>Neoptera</taxon>
        <taxon>Endopterygota</taxon>
        <taxon>Lepidoptera</taxon>
        <taxon>Glossata</taxon>
        <taxon>Ditrysia</taxon>
        <taxon>Tineoidea</taxon>
        <taxon>Psychidae</taxon>
        <taxon>Oiketicinae</taxon>
        <taxon>Eumeta</taxon>
    </lineage>
</organism>
<evidence type="ECO:0000256" key="1">
    <source>
        <dbReference type="SAM" id="MobiDB-lite"/>
    </source>
</evidence>
<dbReference type="AlphaFoldDB" id="A0A4C1Z3N6"/>
<proteinExistence type="predicted"/>